<dbReference type="EMBL" id="BMRP01000013">
    <property type="protein sequence ID" value="GGU70824.1"/>
    <property type="molecule type" value="Genomic_DNA"/>
</dbReference>
<comment type="caution">
    <text evidence="2">The sequence shown here is derived from an EMBL/GenBank/DDBJ whole genome shotgun (WGS) entry which is preliminary data.</text>
</comment>
<name>A0ABQ2V972_9ACTN</name>
<sequence>MLYESRLELARLLLADFDPEVRGIFAQPCRLAARVGDRTRHHVPDFLLVMRSGTVRVVNVKPASRLNDPKIVEALAWPGELFRQHGWDYEIWSGADRVLLENVRFLAAYRRPGVVSETDTEQAWQQVVDGGELALAERQLAQGRPAEEVRPAFMALLWSGRLTTDLSRPLSGESVLRRCA</sequence>
<organism evidence="2 3">
    <name type="scientific">Streptomyces albospinus</name>
    <dbReference type="NCBI Taxonomy" id="285515"/>
    <lineage>
        <taxon>Bacteria</taxon>
        <taxon>Bacillati</taxon>
        <taxon>Actinomycetota</taxon>
        <taxon>Actinomycetes</taxon>
        <taxon>Kitasatosporales</taxon>
        <taxon>Streptomycetaceae</taxon>
        <taxon>Streptomyces</taxon>
    </lineage>
</organism>
<reference evidence="3" key="1">
    <citation type="journal article" date="2019" name="Int. J. Syst. Evol. Microbiol.">
        <title>The Global Catalogue of Microorganisms (GCM) 10K type strain sequencing project: providing services to taxonomists for standard genome sequencing and annotation.</title>
        <authorList>
            <consortium name="The Broad Institute Genomics Platform"/>
            <consortium name="The Broad Institute Genome Sequencing Center for Infectious Disease"/>
            <person name="Wu L."/>
            <person name="Ma J."/>
        </authorList>
    </citation>
    <scope>NUCLEOTIDE SEQUENCE [LARGE SCALE GENOMIC DNA]</scope>
    <source>
        <strain evidence="3">JCM 3399</strain>
    </source>
</reference>
<dbReference type="Proteomes" id="UP000654471">
    <property type="component" value="Unassembled WGS sequence"/>
</dbReference>
<evidence type="ECO:0000313" key="3">
    <source>
        <dbReference type="Proteomes" id="UP000654471"/>
    </source>
</evidence>
<gene>
    <name evidence="2" type="ORF">GCM10010211_40660</name>
</gene>
<evidence type="ECO:0000259" key="1">
    <source>
        <dbReference type="Pfam" id="PF08722"/>
    </source>
</evidence>
<proteinExistence type="predicted"/>
<accession>A0ABQ2V972</accession>
<dbReference type="InterPro" id="IPR048000">
    <property type="entry name" value="TnsA-like"/>
</dbReference>
<dbReference type="InterPro" id="IPR014833">
    <property type="entry name" value="TnsA_N"/>
</dbReference>
<protein>
    <recommendedName>
        <fullName evidence="1">TnsA endonuclease N-terminal domain-containing protein</fullName>
    </recommendedName>
</protein>
<feature type="domain" description="TnsA endonuclease N-terminal" evidence="1">
    <location>
        <begin position="18"/>
        <end position="92"/>
    </location>
</feature>
<keyword evidence="3" id="KW-1185">Reference proteome</keyword>
<dbReference type="NCBIfam" id="NF033179">
    <property type="entry name" value="TnsA_like_Actin"/>
    <property type="match status" value="1"/>
</dbReference>
<evidence type="ECO:0000313" key="2">
    <source>
        <dbReference type="EMBL" id="GGU70824.1"/>
    </source>
</evidence>
<dbReference type="Pfam" id="PF08722">
    <property type="entry name" value="Tn7_TnsA-like_N"/>
    <property type="match status" value="1"/>
</dbReference>